<evidence type="ECO:0000313" key="3">
    <source>
        <dbReference type="Proteomes" id="UP000054877"/>
    </source>
</evidence>
<protein>
    <submittedName>
        <fullName evidence="2">Flagellar hook-length control protein FliK</fullName>
    </submittedName>
</protein>
<dbReference type="EMBL" id="LNYX01000007">
    <property type="protein sequence ID" value="KTD65339.1"/>
    <property type="molecule type" value="Genomic_DNA"/>
</dbReference>
<dbReference type="Gene3D" id="3.30.750.140">
    <property type="match status" value="1"/>
</dbReference>
<sequence>MITDPSSLQNLRPNPAQEFKLAKPAIDLYVGQVLKTVVVTALTENQVTININGQNINAKTSHHFSPGELMKVQVMKIGDETILKVIPDSKPGQSLIQTALAQNLPYQVPPGRLLAILNTLTGHTSLPSDLKQQISQLLANISSLTQLPRDMAKAVSQSGLFLEAALLNARNNTTDTNLRRDMKAQYLILLKTLAAYGIEPTGRSLAHATYPLLAHESLPLKGAVPQPQPRTDQQSIANLPVEKLLSALSEQAAHVLARIKTFQIAHAMQSDPPYSLMLDLPVQTESGPEAVSLMIKEERQEGFMPKKWSISFALNLSELGDIQGAVSINNTTIDVQINAEKPDTLDLLASNEAQFSALIEQLGLQLGTWGLHQGLNDNNIDGHHLSLLDLKI</sequence>
<keyword evidence="2" id="KW-0282">Flagellum</keyword>
<proteinExistence type="predicted"/>
<comment type="caution">
    <text evidence="2">The sequence shown here is derived from an EMBL/GenBank/DDBJ whole genome shotgun (WGS) entry which is preliminary data.</text>
</comment>
<dbReference type="STRING" id="452.Lspi_0656"/>
<dbReference type="PATRIC" id="fig|452.5.peg.719"/>
<dbReference type="OrthoDB" id="5644314at2"/>
<keyword evidence="2" id="KW-0969">Cilium</keyword>
<evidence type="ECO:0000313" key="2">
    <source>
        <dbReference type="EMBL" id="KTD65339.1"/>
    </source>
</evidence>
<name>A0A0W0Z8A1_LEGSP</name>
<gene>
    <name evidence="2" type="ORF">Lspi_0656</name>
</gene>
<dbReference type="RefSeq" id="WP_058482606.1">
    <property type="nucleotide sequence ID" value="NZ_CAAAII010000002.1"/>
</dbReference>
<dbReference type="InterPro" id="IPR021136">
    <property type="entry name" value="Flagellar_hook_control-like_C"/>
</dbReference>
<dbReference type="InterPro" id="IPR038610">
    <property type="entry name" value="FliK-like_C_sf"/>
</dbReference>
<keyword evidence="2" id="KW-0966">Cell projection</keyword>
<feature type="domain" description="Flagellar hook-length control protein-like C-terminal" evidence="1">
    <location>
        <begin position="305"/>
        <end position="376"/>
    </location>
</feature>
<dbReference type="Pfam" id="PF02120">
    <property type="entry name" value="Flg_hook"/>
    <property type="match status" value="1"/>
</dbReference>
<dbReference type="Proteomes" id="UP000054877">
    <property type="component" value="Unassembled WGS sequence"/>
</dbReference>
<keyword evidence="3" id="KW-1185">Reference proteome</keyword>
<evidence type="ECO:0000259" key="1">
    <source>
        <dbReference type="Pfam" id="PF02120"/>
    </source>
</evidence>
<accession>A0A0W0Z8A1</accession>
<dbReference type="AlphaFoldDB" id="A0A0W0Z8A1"/>
<reference evidence="2 3" key="1">
    <citation type="submission" date="2015-11" db="EMBL/GenBank/DDBJ databases">
        <title>Genomic analysis of 38 Legionella species identifies large and diverse effector repertoires.</title>
        <authorList>
            <person name="Burstein D."/>
            <person name="Amaro F."/>
            <person name="Zusman T."/>
            <person name="Lifshitz Z."/>
            <person name="Cohen O."/>
            <person name="Gilbert J.A."/>
            <person name="Pupko T."/>
            <person name="Shuman H.A."/>
            <person name="Segal G."/>
        </authorList>
    </citation>
    <scope>NUCLEOTIDE SEQUENCE [LARGE SCALE GENOMIC DNA]</scope>
    <source>
        <strain evidence="2 3">Mt.St.Helens-9</strain>
    </source>
</reference>
<organism evidence="2 3">
    <name type="scientific">Legionella spiritensis</name>
    <dbReference type="NCBI Taxonomy" id="452"/>
    <lineage>
        <taxon>Bacteria</taxon>
        <taxon>Pseudomonadati</taxon>
        <taxon>Pseudomonadota</taxon>
        <taxon>Gammaproteobacteria</taxon>
        <taxon>Legionellales</taxon>
        <taxon>Legionellaceae</taxon>
        <taxon>Legionella</taxon>
    </lineage>
</organism>